<dbReference type="GO" id="GO:0003684">
    <property type="term" value="F:damaged DNA binding"/>
    <property type="evidence" value="ECO:0007669"/>
    <property type="project" value="InterPro"/>
</dbReference>
<keyword evidence="14" id="KW-0233">DNA recombination</keyword>
<evidence type="ECO:0000256" key="15">
    <source>
        <dbReference type="ARBA" id="ARBA00023204"/>
    </source>
</evidence>
<dbReference type="GO" id="GO:0006310">
    <property type="term" value="P:DNA recombination"/>
    <property type="evidence" value="ECO:0007669"/>
    <property type="project" value="UniProtKB-KW"/>
</dbReference>
<evidence type="ECO:0000256" key="14">
    <source>
        <dbReference type="ARBA" id="ARBA00023172"/>
    </source>
</evidence>
<keyword evidence="13" id="KW-0238">DNA-binding</keyword>
<feature type="domain" description="Ku" evidence="19">
    <location>
        <begin position="323"/>
        <end position="466"/>
    </location>
</feature>
<comment type="subcellular location">
    <subcellularLocation>
        <location evidence="2">Chromosome</location>
        <location evidence="2">Telomere</location>
    </subcellularLocation>
    <subcellularLocation>
        <location evidence="1">Nucleus</location>
    </subcellularLocation>
</comment>
<dbReference type="AlphaFoldDB" id="A0A6C1DYT7"/>
<dbReference type="InterPro" id="IPR016194">
    <property type="entry name" value="SPOC-like_C_dom_sf"/>
</dbReference>
<dbReference type="InterPro" id="IPR005160">
    <property type="entry name" value="Ku_C"/>
</dbReference>
<dbReference type="GO" id="GO:0003678">
    <property type="term" value="F:DNA helicase activity"/>
    <property type="evidence" value="ECO:0007669"/>
    <property type="project" value="UniProtKB-EC"/>
</dbReference>
<dbReference type="Pfam" id="PF03731">
    <property type="entry name" value="Ku_N"/>
    <property type="match status" value="1"/>
</dbReference>
<evidence type="ECO:0000256" key="17">
    <source>
        <dbReference type="ARBA" id="ARBA00031811"/>
    </source>
</evidence>
<dbReference type="FunFam" id="3.40.50.410:FF:000099">
    <property type="entry name" value="Yku70p"/>
    <property type="match status" value="1"/>
</dbReference>
<evidence type="ECO:0000256" key="3">
    <source>
        <dbReference type="ARBA" id="ARBA00005240"/>
    </source>
</evidence>
<dbReference type="Gene3D" id="1.10.1600.10">
    <property type="match status" value="1"/>
</dbReference>
<feature type="active site" description="Schiff-base intermediate with DNA; for 5'-deoxyribose-5-phosphate lyase activity" evidence="18">
    <location>
        <position position="25"/>
    </location>
</feature>
<keyword evidence="9" id="KW-0378">Hydrolase</keyword>
<evidence type="ECO:0000256" key="5">
    <source>
        <dbReference type="ARBA" id="ARBA00021796"/>
    </source>
</evidence>
<evidence type="ECO:0000256" key="10">
    <source>
        <dbReference type="ARBA" id="ARBA00022806"/>
    </source>
</evidence>
<keyword evidence="21" id="KW-1185">Reference proteome</keyword>
<dbReference type="Pfam" id="PF02735">
    <property type="entry name" value="Ku"/>
    <property type="match status" value="1"/>
</dbReference>
<dbReference type="GO" id="GO:0000781">
    <property type="term" value="C:chromosome, telomeric region"/>
    <property type="evidence" value="ECO:0007669"/>
    <property type="project" value="UniProtKB-SubCell"/>
</dbReference>
<evidence type="ECO:0000256" key="18">
    <source>
        <dbReference type="PIRSR" id="PIRSR003033-1"/>
    </source>
</evidence>
<keyword evidence="12" id="KW-0779">Telomere</keyword>
<dbReference type="GO" id="GO:0006303">
    <property type="term" value="P:double-strand break repair via nonhomologous end joining"/>
    <property type="evidence" value="ECO:0007669"/>
    <property type="project" value="InterPro"/>
</dbReference>
<evidence type="ECO:0000256" key="1">
    <source>
        <dbReference type="ARBA" id="ARBA00004123"/>
    </source>
</evidence>
<keyword evidence="15" id="KW-0234">DNA repair</keyword>
<keyword evidence="7" id="KW-0547">Nucleotide-binding</keyword>
<dbReference type="InterPro" id="IPR047087">
    <property type="entry name" value="KU70_core_dom"/>
</dbReference>
<dbReference type="FunFam" id="2.40.290.10:FF:000011">
    <property type="entry name" value="DNA binding protein"/>
    <property type="match status" value="1"/>
</dbReference>
<evidence type="ECO:0000313" key="21">
    <source>
        <dbReference type="Proteomes" id="UP000501346"/>
    </source>
</evidence>
<evidence type="ECO:0000256" key="13">
    <source>
        <dbReference type="ARBA" id="ARBA00023125"/>
    </source>
</evidence>
<keyword evidence="10 20" id="KW-0347">Helicase</keyword>
<dbReference type="InterPro" id="IPR006164">
    <property type="entry name" value="DNA_bd_Ku70/Ku80"/>
</dbReference>
<dbReference type="OrthoDB" id="3249161at2759"/>
<dbReference type="InterPro" id="IPR005161">
    <property type="entry name" value="Ku_N"/>
</dbReference>
<evidence type="ECO:0000313" key="20">
    <source>
        <dbReference type="EMBL" id="QID81793.1"/>
    </source>
</evidence>
<dbReference type="Gene3D" id="2.40.290.10">
    <property type="match status" value="1"/>
</dbReference>
<dbReference type="Pfam" id="PF03730">
    <property type="entry name" value="Ku_C"/>
    <property type="match status" value="1"/>
</dbReference>
<evidence type="ECO:0000256" key="6">
    <source>
        <dbReference type="ARBA" id="ARBA00022454"/>
    </source>
</evidence>
<evidence type="ECO:0000259" key="19">
    <source>
        <dbReference type="SMART" id="SM00559"/>
    </source>
</evidence>
<name>A0A6C1DYT7_SACPS</name>
<protein>
    <recommendedName>
        <fullName evidence="5">ATP-dependent DNA helicase II subunit 1</fullName>
        <ecNumber evidence="4">3.6.4.12</ecNumber>
    </recommendedName>
    <alternativeName>
        <fullName evidence="17">ATP-dependent DNA helicase II subunit Ku70</fullName>
    </alternativeName>
</protein>
<dbReference type="GO" id="GO:0016787">
    <property type="term" value="F:hydrolase activity"/>
    <property type="evidence" value="ECO:0007669"/>
    <property type="project" value="UniProtKB-KW"/>
</dbReference>
<dbReference type="Proteomes" id="UP000501346">
    <property type="component" value="Chromosome ScXIII"/>
</dbReference>
<dbReference type="GO" id="GO:0003690">
    <property type="term" value="F:double-stranded DNA binding"/>
    <property type="evidence" value="ECO:0007669"/>
    <property type="project" value="TreeGrafter"/>
</dbReference>
<accession>A0A6C1DYT7</accession>
<dbReference type="SMART" id="SM00559">
    <property type="entry name" value="Ku78"/>
    <property type="match status" value="1"/>
</dbReference>
<dbReference type="InterPro" id="IPR036465">
    <property type="entry name" value="vWFA_dom_sf"/>
</dbReference>
<evidence type="ECO:0000256" key="8">
    <source>
        <dbReference type="ARBA" id="ARBA00022763"/>
    </source>
</evidence>
<comment type="similarity">
    <text evidence="3">Belongs to the ku70 family.</text>
</comment>
<keyword evidence="16" id="KW-0539">Nucleus</keyword>
<evidence type="ECO:0000256" key="2">
    <source>
        <dbReference type="ARBA" id="ARBA00004574"/>
    </source>
</evidence>
<reference evidence="20 21" key="1">
    <citation type="journal article" date="2019" name="BMC Genomics">
        <title>Chromosome level assembly and comparative genome analysis confirm lager-brewing yeasts originated from a single hybridization.</title>
        <authorList>
            <person name="Salazar A.N."/>
            <person name="Gorter de Vries A.R."/>
            <person name="van den Broek M."/>
            <person name="Brouwers N."/>
            <person name="de la Torre Cortes P."/>
            <person name="Kuijpers N.G.A."/>
            <person name="Daran J.G."/>
            <person name="Abeel T."/>
        </authorList>
    </citation>
    <scope>NUCLEOTIDE SEQUENCE [LARGE SCALE GENOMIC DNA]</scope>
    <source>
        <strain evidence="20 21">CBS 1483</strain>
    </source>
</reference>
<dbReference type="InterPro" id="IPR006165">
    <property type="entry name" value="Ku70"/>
</dbReference>
<dbReference type="Gene3D" id="3.40.50.410">
    <property type="entry name" value="von Willebrand factor, type A domain"/>
    <property type="match status" value="1"/>
</dbReference>
<evidence type="ECO:0000256" key="12">
    <source>
        <dbReference type="ARBA" id="ARBA00022895"/>
    </source>
</evidence>
<dbReference type="PANTHER" id="PTHR12604">
    <property type="entry name" value="KU AUTOANTIGEN DNA HELICASE"/>
    <property type="match status" value="1"/>
</dbReference>
<keyword evidence="6" id="KW-0158">Chromosome</keyword>
<evidence type="ECO:0000256" key="9">
    <source>
        <dbReference type="ARBA" id="ARBA00022801"/>
    </source>
</evidence>
<evidence type="ECO:0000256" key="7">
    <source>
        <dbReference type="ARBA" id="ARBA00022741"/>
    </source>
</evidence>
<dbReference type="GO" id="GO:0000723">
    <property type="term" value="P:telomere maintenance"/>
    <property type="evidence" value="ECO:0007669"/>
    <property type="project" value="InterPro"/>
</dbReference>
<dbReference type="GO" id="GO:0042162">
    <property type="term" value="F:telomeric DNA binding"/>
    <property type="evidence" value="ECO:0007669"/>
    <property type="project" value="InterPro"/>
</dbReference>
<dbReference type="CDD" id="cd01458">
    <property type="entry name" value="vWA_ku"/>
    <property type="match status" value="1"/>
</dbReference>
<dbReference type="GO" id="GO:0043564">
    <property type="term" value="C:Ku70:Ku80 complex"/>
    <property type="evidence" value="ECO:0007669"/>
    <property type="project" value="InterPro"/>
</dbReference>
<dbReference type="SUPFAM" id="SSF100939">
    <property type="entry name" value="SPOC domain-like"/>
    <property type="match status" value="1"/>
</dbReference>
<evidence type="ECO:0000256" key="16">
    <source>
        <dbReference type="ARBA" id="ARBA00023242"/>
    </source>
</evidence>
<dbReference type="PANTHER" id="PTHR12604:SF2">
    <property type="entry name" value="X-RAY REPAIR CROSS-COMPLEMENTING PROTEIN 6"/>
    <property type="match status" value="1"/>
</dbReference>
<gene>
    <name evidence="20" type="primary">YKU70_1</name>
    <name evidence="20" type="ORF">GRS66_004190</name>
</gene>
<keyword evidence="11" id="KW-0067">ATP-binding</keyword>
<proteinExistence type="inferred from homology"/>
<dbReference type="CDD" id="cd00788">
    <property type="entry name" value="KU70"/>
    <property type="match status" value="1"/>
</dbReference>
<keyword evidence="8" id="KW-0227">DNA damage</keyword>
<dbReference type="EC" id="3.6.4.12" evidence="4"/>
<evidence type="ECO:0000256" key="11">
    <source>
        <dbReference type="ARBA" id="ARBA00022840"/>
    </source>
</evidence>
<sequence length="602" mass="70621">MRSVTNAFGNSGELNDQVDETGYRKFDIHEGILFCIELSETMFKESSDLEYKSPLLEILESLDELMSQLVITRPGTAIGCYFYYCNREDAKEGIYELFPLRDINATFMKKLNDLLEDLSSGRISLYDYFMFQQTGSEKQVRLSVLFTFMLDTFLEEIPGQKQLSNKRVFLFTDIDKPQEAQDIDERARLRRLTIDLFDNKVNFATFFIGYADKPFDNEFYSDILQLGSHTNENTGLDSEFDGPSTKPIDAKYIKSRILRKKEVKRIMFQCPLILDEKTNFIVGVKGYTMYTHEKAGVRYKLVYEHEDIRQEAYSKRKFLNPITGEDVTGKTVKVYPYGDLDINLSDSQDQIVMEAYTQKDAFLKIIGFRSSSKSIHYFNNIDKSSFIVPDEAKYEGSIRTLASLLKILRKKDKIAILWGKLKSNSHPSLYTLSPSSVKDYNEGFYLYRVPFLDEIRKFPSLLSYDDGSEHKLDYDNMKKVTQSIMGYFNLRDGYNPSDFKNPLLQKHYKVLHDYLLQIETTFDENETPNTKKDRMMREDDSLRKLYYIRNKILESEKSEDPIIQRLNKYVKIWNMFYKKFNDDNISIKEEKKAFDKKPKFNI</sequence>
<dbReference type="EMBL" id="CP048994">
    <property type="protein sequence ID" value="QID81793.1"/>
    <property type="molecule type" value="Genomic_DNA"/>
</dbReference>
<dbReference type="PIRSF" id="PIRSF003033">
    <property type="entry name" value="Ku70"/>
    <property type="match status" value="1"/>
</dbReference>
<dbReference type="SUPFAM" id="SSF53300">
    <property type="entry name" value="vWA-like"/>
    <property type="match status" value="1"/>
</dbReference>
<evidence type="ECO:0000256" key="4">
    <source>
        <dbReference type="ARBA" id="ARBA00012551"/>
    </source>
</evidence>
<dbReference type="GO" id="GO:0005524">
    <property type="term" value="F:ATP binding"/>
    <property type="evidence" value="ECO:0007669"/>
    <property type="project" value="UniProtKB-KW"/>
</dbReference>
<organism evidence="20 21">
    <name type="scientific">Saccharomyces pastorianus</name>
    <name type="common">Lager yeast</name>
    <name type="synonym">Saccharomyces cerevisiae x Saccharomyces eubayanus</name>
    <dbReference type="NCBI Taxonomy" id="27292"/>
    <lineage>
        <taxon>Eukaryota</taxon>
        <taxon>Fungi</taxon>
        <taxon>Dikarya</taxon>
        <taxon>Ascomycota</taxon>
        <taxon>Saccharomycotina</taxon>
        <taxon>Saccharomycetes</taxon>
        <taxon>Saccharomycetales</taxon>
        <taxon>Saccharomycetaceae</taxon>
        <taxon>Saccharomyces</taxon>
    </lineage>
</organism>